<feature type="transmembrane region" description="Helical" evidence="2">
    <location>
        <begin position="31"/>
        <end position="53"/>
    </location>
</feature>
<dbReference type="GO" id="GO:0071972">
    <property type="term" value="F:peptidoglycan L,D-transpeptidase activity"/>
    <property type="evidence" value="ECO:0007669"/>
    <property type="project" value="TreeGrafter"/>
</dbReference>
<dbReference type="AlphaFoldDB" id="A0A2T0Q4Q7"/>
<dbReference type="GO" id="GO:0005886">
    <property type="term" value="C:plasma membrane"/>
    <property type="evidence" value="ECO:0007669"/>
    <property type="project" value="TreeGrafter"/>
</dbReference>
<dbReference type="SUPFAM" id="SSF54427">
    <property type="entry name" value="NTF2-like"/>
    <property type="match status" value="1"/>
</dbReference>
<evidence type="ECO:0000256" key="2">
    <source>
        <dbReference type="SAM" id="Phobius"/>
    </source>
</evidence>
<feature type="domain" description="NTF2-like N-terminal transpeptidase" evidence="4">
    <location>
        <begin position="58"/>
        <end position="167"/>
    </location>
</feature>
<comment type="caution">
    <text evidence="5">The sequence shown here is derived from an EMBL/GenBank/DDBJ whole genome shotgun (WGS) entry which is preliminary data.</text>
</comment>
<feature type="compositionally biased region" description="Pro residues" evidence="1">
    <location>
        <begin position="1"/>
        <end position="12"/>
    </location>
</feature>
<protein>
    <submittedName>
        <fullName evidence="5">MecA-like transpeptidase family protein</fullName>
    </submittedName>
</protein>
<dbReference type="Pfam" id="PF00905">
    <property type="entry name" value="Transpeptidase"/>
    <property type="match status" value="1"/>
</dbReference>
<dbReference type="Gene3D" id="3.90.1310.10">
    <property type="entry name" value="Penicillin-binding protein 2a (Domain 2)"/>
    <property type="match status" value="1"/>
</dbReference>
<evidence type="ECO:0000259" key="3">
    <source>
        <dbReference type="Pfam" id="PF00905"/>
    </source>
</evidence>
<feature type="region of interest" description="Disordered" evidence="1">
    <location>
        <begin position="1"/>
        <end position="25"/>
    </location>
</feature>
<dbReference type="PANTHER" id="PTHR30627">
    <property type="entry name" value="PEPTIDOGLYCAN D,D-TRANSPEPTIDASE"/>
    <property type="match status" value="1"/>
</dbReference>
<dbReference type="InterPro" id="IPR032710">
    <property type="entry name" value="NTF2-like_dom_sf"/>
</dbReference>
<accession>A0A2T0Q4Q7</accession>
<dbReference type="Gene3D" id="3.10.450.100">
    <property type="entry name" value="NTF2-like, domain 1"/>
    <property type="match status" value="1"/>
</dbReference>
<dbReference type="SUPFAM" id="SSF56601">
    <property type="entry name" value="beta-lactamase/transpeptidase-like"/>
    <property type="match status" value="1"/>
</dbReference>
<keyword evidence="2" id="KW-1133">Transmembrane helix</keyword>
<dbReference type="Gene3D" id="3.40.710.10">
    <property type="entry name" value="DD-peptidase/beta-lactamase superfamily"/>
    <property type="match status" value="1"/>
</dbReference>
<dbReference type="InterPro" id="IPR001460">
    <property type="entry name" value="PCN-bd_Tpept"/>
</dbReference>
<keyword evidence="2" id="KW-0472">Membrane</keyword>
<organism evidence="5 6">
    <name type="scientific">Allonocardiopsis opalescens</name>
    <dbReference type="NCBI Taxonomy" id="1144618"/>
    <lineage>
        <taxon>Bacteria</taxon>
        <taxon>Bacillati</taxon>
        <taxon>Actinomycetota</taxon>
        <taxon>Actinomycetes</taxon>
        <taxon>Streptosporangiales</taxon>
        <taxon>Allonocardiopsis</taxon>
    </lineage>
</organism>
<sequence>MSGAAFPPPPPAKSGGPAHAPPGRPRRRSTLIAVIAVATALVVALGAGAWWLLRTQGSPQQAAADFAAAWQAGDHAAMGALTAQGADLSGPYQALAEDLGVTATQVEVTSVAETGDQAATAAFTATLQLADAGAWTYEGSLPLTVAERRWTVDWSPAAVHPDLAEGQRFGLAAQWGERGAILAADGSRLDGSGASGSVQMLTGTLGEAEAGDLERLGPAYAEGDPAGVGGIQQAWEAHLAGTPTSTVQILDAQGEPVADVGTIEGEPGADVHTSLDPAVQEAAASAIVDQDTPTALVALRPSTGEILAAANVPGGFNRAISGQYPPGSTFKVVTATGLLAAGLSLDDTVQCPRNTEVGGQTFRNFEFGELGSTSFLRAFAESCNTTMVMQTQELLDPQALTDAAELYGFNSELAIGIPDESGSFPVPADQVQLSTASFGQGLVTASPLLMAGVAAAVADGQWRPPVLVTEPQVEQEASARPIEHAEQLRELMGAVVESGSAADAGLPSGTYGKTGTAEYGTAPEGGEPPTHGWFIGFRPDDDLAFAVIVEEGESGGSAAAPVAADFLGNL</sequence>
<dbReference type="Pfam" id="PF05223">
    <property type="entry name" value="MecA_N"/>
    <property type="match status" value="1"/>
</dbReference>
<keyword evidence="2" id="KW-0812">Transmembrane</keyword>
<dbReference type="InterPro" id="IPR007887">
    <property type="entry name" value="MecA_N"/>
</dbReference>
<dbReference type="OrthoDB" id="5241017at2"/>
<feature type="region of interest" description="Disordered" evidence="1">
    <location>
        <begin position="503"/>
        <end position="531"/>
    </location>
</feature>
<dbReference type="InterPro" id="IPR050515">
    <property type="entry name" value="Beta-lactam/transpept"/>
</dbReference>
<keyword evidence="6" id="KW-1185">Reference proteome</keyword>
<evidence type="ECO:0000256" key="1">
    <source>
        <dbReference type="SAM" id="MobiDB-lite"/>
    </source>
</evidence>
<name>A0A2T0Q4Q7_9ACTN</name>
<dbReference type="GO" id="GO:0046677">
    <property type="term" value="P:response to antibiotic"/>
    <property type="evidence" value="ECO:0007669"/>
    <property type="project" value="InterPro"/>
</dbReference>
<dbReference type="GO" id="GO:0071555">
    <property type="term" value="P:cell wall organization"/>
    <property type="evidence" value="ECO:0007669"/>
    <property type="project" value="TreeGrafter"/>
</dbReference>
<dbReference type="RefSeq" id="WP_106246250.1">
    <property type="nucleotide sequence ID" value="NZ_PVZC01000004.1"/>
</dbReference>
<evidence type="ECO:0000259" key="4">
    <source>
        <dbReference type="Pfam" id="PF05223"/>
    </source>
</evidence>
<gene>
    <name evidence="5" type="ORF">CLV72_104366</name>
</gene>
<dbReference type="PANTHER" id="PTHR30627:SF24">
    <property type="entry name" value="PENICILLIN-BINDING PROTEIN 4B"/>
    <property type="match status" value="1"/>
</dbReference>
<feature type="domain" description="Penicillin-binding protein transpeptidase" evidence="3">
    <location>
        <begin position="295"/>
        <end position="567"/>
    </location>
</feature>
<proteinExistence type="predicted"/>
<dbReference type="EMBL" id="PVZC01000004">
    <property type="protein sequence ID" value="PRX98786.1"/>
    <property type="molecule type" value="Genomic_DNA"/>
</dbReference>
<evidence type="ECO:0000313" key="5">
    <source>
        <dbReference type="EMBL" id="PRX98786.1"/>
    </source>
</evidence>
<evidence type="ECO:0000313" key="6">
    <source>
        <dbReference type="Proteomes" id="UP000237846"/>
    </source>
</evidence>
<dbReference type="Proteomes" id="UP000237846">
    <property type="component" value="Unassembled WGS sequence"/>
</dbReference>
<dbReference type="GO" id="GO:0008658">
    <property type="term" value="F:penicillin binding"/>
    <property type="evidence" value="ECO:0007669"/>
    <property type="project" value="InterPro"/>
</dbReference>
<dbReference type="InterPro" id="IPR012338">
    <property type="entry name" value="Beta-lactam/transpept-like"/>
</dbReference>
<reference evidence="5 6" key="1">
    <citation type="submission" date="2018-03" db="EMBL/GenBank/DDBJ databases">
        <title>Genomic Encyclopedia of Archaeal and Bacterial Type Strains, Phase II (KMG-II): from individual species to whole genera.</title>
        <authorList>
            <person name="Goeker M."/>
        </authorList>
    </citation>
    <scope>NUCLEOTIDE SEQUENCE [LARGE SCALE GENOMIC DNA]</scope>
    <source>
        <strain evidence="5 6">DSM 45601</strain>
    </source>
</reference>